<dbReference type="Proteomes" id="UP000653076">
    <property type="component" value="Unassembled WGS sequence"/>
</dbReference>
<organism evidence="2 3">
    <name type="scientific">Micromonospora qiuiae</name>
    <dbReference type="NCBI Taxonomy" id="502268"/>
    <lineage>
        <taxon>Bacteria</taxon>
        <taxon>Bacillati</taxon>
        <taxon>Actinomycetota</taxon>
        <taxon>Actinomycetes</taxon>
        <taxon>Micromonosporales</taxon>
        <taxon>Micromonosporaceae</taxon>
        <taxon>Micromonospora</taxon>
    </lineage>
</organism>
<comment type="caution">
    <text evidence="2">The sequence shown here is derived from an EMBL/GenBank/DDBJ whole genome shotgun (WGS) entry which is preliminary data.</text>
</comment>
<evidence type="ECO:0000313" key="2">
    <source>
        <dbReference type="EMBL" id="GIJ29553.1"/>
    </source>
</evidence>
<dbReference type="InterPro" id="IPR037401">
    <property type="entry name" value="SnoaL-like"/>
</dbReference>
<reference evidence="2 3" key="1">
    <citation type="submission" date="2021-01" db="EMBL/GenBank/DDBJ databases">
        <title>Whole genome shotgun sequence of Verrucosispora qiuiae NBRC 106684.</title>
        <authorList>
            <person name="Komaki H."/>
            <person name="Tamura T."/>
        </authorList>
    </citation>
    <scope>NUCLEOTIDE SEQUENCE [LARGE SCALE GENOMIC DNA]</scope>
    <source>
        <strain evidence="2 3">NBRC 106684</strain>
    </source>
</reference>
<protein>
    <recommendedName>
        <fullName evidence="1">SnoaL-like domain-containing protein</fullName>
    </recommendedName>
</protein>
<proteinExistence type="predicted"/>
<dbReference type="SUPFAM" id="SSF54427">
    <property type="entry name" value="NTF2-like"/>
    <property type="match status" value="1"/>
</dbReference>
<sequence length="141" mass="16130">MNPRSNGKLALMDRKQVTDWLTAYEHAWRTPGTEALAKIFTEQASYLQGPYREPVIGLPAIARMWEDEREGPGEVFQMTAEIVAVEGDTAVARVEVRYGDPVDQEYRDLWIMRFAEDGRCNSFEEWPFWPTETTTARPAGS</sequence>
<dbReference type="Gene3D" id="3.10.450.50">
    <property type="match status" value="1"/>
</dbReference>
<evidence type="ECO:0000313" key="3">
    <source>
        <dbReference type="Proteomes" id="UP000653076"/>
    </source>
</evidence>
<name>A0ABQ4JGC2_9ACTN</name>
<keyword evidence="3" id="KW-1185">Reference proteome</keyword>
<dbReference type="EMBL" id="BOPC01000075">
    <property type="protein sequence ID" value="GIJ29553.1"/>
    <property type="molecule type" value="Genomic_DNA"/>
</dbReference>
<dbReference type="InterPro" id="IPR032710">
    <property type="entry name" value="NTF2-like_dom_sf"/>
</dbReference>
<gene>
    <name evidence="2" type="ORF">Vqi01_47150</name>
</gene>
<evidence type="ECO:0000259" key="1">
    <source>
        <dbReference type="Pfam" id="PF12680"/>
    </source>
</evidence>
<feature type="domain" description="SnoaL-like" evidence="1">
    <location>
        <begin position="23"/>
        <end position="120"/>
    </location>
</feature>
<accession>A0ABQ4JGC2</accession>
<dbReference type="Pfam" id="PF12680">
    <property type="entry name" value="SnoaL_2"/>
    <property type="match status" value="1"/>
</dbReference>